<feature type="transmembrane region" description="Helical" evidence="1">
    <location>
        <begin position="210"/>
        <end position="230"/>
    </location>
</feature>
<gene>
    <name evidence="2" type="ORF">CAQU_10970</name>
</gene>
<organism evidence="2 3">
    <name type="scientific">Corynebacterium aquilae DSM 44791</name>
    <dbReference type="NCBI Taxonomy" id="1431546"/>
    <lineage>
        <taxon>Bacteria</taxon>
        <taxon>Bacillati</taxon>
        <taxon>Actinomycetota</taxon>
        <taxon>Actinomycetes</taxon>
        <taxon>Mycobacteriales</taxon>
        <taxon>Corynebacteriaceae</taxon>
        <taxon>Corynebacterium</taxon>
    </lineage>
</organism>
<dbReference type="Proteomes" id="UP000185478">
    <property type="component" value="Chromosome"/>
</dbReference>
<keyword evidence="3" id="KW-1185">Reference proteome</keyword>
<evidence type="ECO:0000313" key="3">
    <source>
        <dbReference type="Proteomes" id="UP000185478"/>
    </source>
</evidence>
<dbReference type="EMBL" id="CP009245">
    <property type="protein sequence ID" value="APT85486.1"/>
    <property type="molecule type" value="Genomic_DNA"/>
</dbReference>
<keyword evidence="1" id="KW-0472">Membrane</keyword>
<feature type="transmembrane region" description="Helical" evidence="1">
    <location>
        <begin position="187"/>
        <end position="203"/>
    </location>
</feature>
<evidence type="ECO:0000313" key="2">
    <source>
        <dbReference type="EMBL" id="APT85486.1"/>
    </source>
</evidence>
<feature type="transmembrane region" description="Helical" evidence="1">
    <location>
        <begin position="32"/>
        <end position="53"/>
    </location>
</feature>
<feature type="transmembrane region" description="Helical" evidence="1">
    <location>
        <begin position="65"/>
        <end position="86"/>
    </location>
</feature>
<keyword evidence="1" id="KW-0812">Transmembrane</keyword>
<sequence>MNFATMILSITPKALGEAMPETPRIPSTKLVLLAPVIYAVINLIVYAVVFGAINMMATSRIHEAWFFIAFALGVTLSAVLTVYATAQLAKHENFQLRSALGHWSDITWLPTLLLWAIIFGTQLLILGPWDSSPGAEPRPGAQAFYFLSAGEASFVGITLVIPLAIIIPLLNSGYFAGMLQPLLNTKLAPIPALIATGLVAAVLQLLSSPFLLIVPIVVIATPFAAAWLRMTTASPASSVLLTIAVWLSVYVTVLYTLTAVPM</sequence>
<name>A0A1L7CI01_9CORY</name>
<keyword evidence="1" id="KW-1133">Transmembrane helix</keyword>
<dbReference type="KEGG" id="caqu:CAQU_10970"/>
<feature type="transmembrane region" description="Helical" evidence="1">
    <location>
        <begin position="145"/>
        <end position="167"/>
    </location>
</feature>
<dbReference type="STRING" id="1431546.CAQU_10970"/>
<proteinExistence type="predicted"/>
<evidence type="ECO:0000256" key="1">
    <source>
        <dbReference type="SAM" id="Phobius"/>
    </source>
</evidence>
<feature type="transmembrane region" description="Helical" evidence="1">
    <location>
        <begin position="236"/>
        <end position="257"/>
    </location>
</feature>
<reference evidence="2 3" key="1">
    <citation type="submission" date="2014-08" db="EMBL/GenBank/DDBJ databases">
        <title>Complete genome sequence of Corynebacterium aquilae S-613T(T) (=DSM 44791(T)), isolated from the choana of a healthy golden eagle.</title>
        <authorList>
            <person name="Ruckert C."/>
            <person name="Albersmeier A."/>
            <person name="Winkler A."/>
            <person name="Kalinowski J."/>
        </authorList>
    </citation>
    <scope>NUCLEOTIDE SEQUENCE [LARGE SCALE GENOMIC DNA]</scope>
    <source>
        <strain evidence="2 3">S-613</strain>
    </source>
</reference>
<accession>A0A1L7CI01</accession>
<dbReference type="RefSeq" id="WP_075727595.1">
    <property type="nucleotide sequence ID" value="NZ_CP009245.1"/>
</dbReference>
<dbReference type="AlphaFoldDB" id="A0A1L7CI01"/>
<feature type="transmembrane region" description="Helical" evidence="1">
    <location>
        <begin position="106"/>
        <end position="125"/>
    </location>
</feature>
<protein>
    <submittedName>
        <fullName evidence="2">Uncharacterized protein</fullName>
    </submittedName>
</protein>